<feature type="domain" description="HTH cro/C1-type" evidence="1">
    <location>
        <begin position="7"/>
        <end position="61"/>
    </location>
</feature>
<evidence type="ECO:0000313" key="3">
    <source>
        <dbReference type="Proteomes" id="UP000036873"/>
    </source>
</evidence>
<dbReference type="STRING" id="52689.AKG39_12250"/>
<protein>
    <submittedName>
        <fullName evidence="2">Transcriptional regulator</fullName>
    </submittedName>
</protein>
<name>A0A0L6U0R4_9FIRM</name>
<dbReference type="GO" id="GO:0003677">
    <property type="term" value="F:DNA binding"/>
    <property type="evidence" value="ECO:0007669"/>
    <property type="project" value="InterPro"/>
</dbReference>
<dbReference type="PROSITE" id="PS50943">
    <property type="entry name" value="HTH_CROC1"/>
    <property type="match status" value="1"/>
</dbReference>
<dbReference type="InterPro" id="IPR001387">
    <property type="entry name" value="Cro/C1-type_HTH"/>
</dbReference>
<dbReference type="AlphaFoldDB" id="A0A0L6U0R4"/>
<dbReference type="OrthoDB" id="1653613at2"/>
<organism evidence="2 3">
    <name type="scientific">Acetobacterium bakii</name>
    <dbReference type="NCBI Taxonomy" id="52689"/>
    <lineage>
        <taxon>Bacteria</taxon>
        <taxon>Bacillati</taxon>
        <taxon>Bacillota</taxon>
        <taxon>Clostridia</taxon>
        <taxon>Eubacteriales</taxon>
        <taxon>Eubacteriaceae</taxon>
        <taxon>Acetobacterium</taxon>
    </lineage>
</organism>
<comment type="caution">
    <text evidence="2">The sequence shown here is derived from an EMBL/GenBank/DDBJ whole genome shotgun (WGS) entry which is preliminary data.</text>
</comment>
<gene>
    <name evidence="2" type="ORF">AKG39_12250</name>
</gene>
<dbReference type="CDD" id="cd00093">
    <property type="entry name" value="HTH_XRE"/>
    <property type="match status" value="1"/>
</dbReference>
<dbReference type="InterPro" id="IPR010982">
    <property type="entry name" value="Lambda_DNA-bd_dom_sf"/>
</dbReference>
<dbReference type="SUPFAM" id="SSF47413">
    <property type="entry name" value="lambda repressor-like DNA-binding domains"/>
    <property type="match status" value="1"/>
</dbReference>
<dbReference type="EMBL" id="LGYO01000031">
    <property type="protein sequence ID" value="KNZ41385.1"/>
    <property type="molecule type" value="Genomic_DNA"/>
</dbReference>
<evidence type="ECO:0000313" key="2">
    <source>
        <dbReference type="EMBL" id="KNZ41385.1"/>
    </source>
</evidence>
<dbReference type="SMART" id="SM00530">
    <property type="entry name" value="HTH_XRE"/>
    <property type="match status" value="1"/>
</dbReference>
<proteinExistence type="predicted"/>
<accession>A0A0L6U0R4</accession>
<evidence type="ECO:0000259" key="1">
    <source>
        <dbReference type="PROSITE" id="PS50943"/>
    </source>
</evidence>
<reference evidence="3" key="1">
    <citation type="submission" date="2015-07" db="EMBL/GenBank/DDBJ databases">
        <title>Draft genome sequence of Acetobacterium bakii DSM 8293, a potential psychrophilic chemical producer through syngas fermentation.</title>
        <authorList>
            <person name="Song Y."/>
            <person name="Hwang S."/>
            <person name="Cho B.-K."/>
        </authorList>
    </citation>
    <scope>NUCLEOTIDE SEQUENCE [LARGE SCALE GENOMIC DNA]</scope>
    <source>
        <strain evidence="3">DSM 8239</strain>
    </source>
</reference>
<dbReference type="Gene3D" id="1.10.260.40">
    <property type="entry name" value="lambda repressor-like DNA-binding domains"/>
    <property type="match status" value="1"/>
</dbReference>
<sequence>MSMTEKIKIAMLKRNMSLKDLAEKLDQSPQNISGKFKRDNFKEEELKEIAGALDCTINIEMVMNDTGERI</sequence>
<dbReference type="Pfam" id="PF13443">
    <property type="entry name" value="HTH_26"/>
    <property type="match status" value="1"/>
</dbReference>
<dbReference type="Proteomes" id="UP000036873">
    <property type="component" value="Unassembled WGS sequence"/>
</dbReference>
<keyword evidence="3" id="KW-1185">Reference proteome</keyword>